<dbReference type="Proteomes" id="UP000018936">
    <property type="component" value="Unassembled WGS sequence"/>
</dbReference>
<reference evidence="2 3" key="1">
    <citation type="journal article" date="2013" name="Proc. Natl. Acad. Sci. U.S.A.">
        <title>The king cobra genome reveals dynamic gene evolution and adaptation in the snake venom system.</title>
        <authorList>
            <person name="Vonk F.J."/>
            <person name="Casewell N.R."/>
            <person name="Henkel C.V."/>
            <person name="Heimberg A.M."/>
            <person name="Jansen H.J."/>
            <person name="McCleary R.J."/>
            <person name="Kerkkamp H.M."/>
            <person name="Vos R.A."/>
            <person name="Guerreiro I."/>
            <person name="Calvete J.J."/>
            <person name="Wuster W."/>
            <person name="Woods A.E."/>
            <person name="Logan J.M."/>
            <person name="Harrison R.A."/>
            <person name="Castoe T.A."/>
            <person name="de Koning A.P."/>
            <person name="Pollock D.D."/>
            <person name="Yandell M."/>
            <person name="Calderon D."/>
            <person name="Renjifo C."/>
            <person name="Currier R.B."/>
            <person name="Salgado D."/>
            <person name="Pla D."/>
            <person name="Sanz L."/>
            <person name="Hyder A.S."/>
            <person name="Ribeiro J.M."/>
            <person name="Arntzen J.W."/>
            <person name="van den Thillart G.E."/>
            <person name="Boetzer M."/>
            <person name="Pirovano W."/>
            <person name="Dirks R.P."/>
            <person name="Spaink H.P."/>
            <person name="Duboule D."/>
            <person name="McGlinn E."/>
            <person name="Kini R.M."/>
            <person name="Richardson M.K."/>
        </authorList>
    </citation>
    <scope>NUCLEOTIDE SEQUENCE</scope>
    <source>
        <tissue evidence="2">Blood</tissue>
    </source>
</reference>
<feature type="compositionally biased region" description="Basic residues" evidence="1">
    <location>
        <begin position="156"/>
        <end position="165"/>
    </location>
</feature>
<evidence type="ECO:0000313" key="2">
    <source>
        <dbReference type="EMBL" id="ETE64297.1"/>
    </source>
</evidence>
<feature type="compositionally biased region" description="Basic and acidic residues" evidence="1">
    <location>
        <begin position="180"/>
        <end position="216"/>
    </location>
</feature>
<accession>V8NRW9</accession>
<name>V8NRW9_OPHHA</name>
<feature type="compositionally biased region" description="Basic and acidic residues" evidence="1">
    <location>
        <begin position="233"/>
        <end position="250"/>
    </location>
</feature>
<feature type="compositionally biased region" description="Basic residues" evidence="1">
    <location>
        <begin position="217"/>
        <end position="232"/>
    </location>
</feature>
<keyword evidence="3" id="KW-1185">Reference proteome</keyword>
<comment type="caution">
    <text evidence="2">The sequence shown here is derived from an EMBL/GenBank/DDBJ whole genome shotgun (WGS) entry which is preliminary data.</text>
</comment>
<feature type="compositionally biased region" description="Basic and acidic residues" evidence="1">
    <location>
        <begin position="116"/>
        <end position="155"/>
    </location>
</feature>
<organism evidence="2 3">
    <name type="scientific">Ophiophagus hannah</name>
    <name type="common">King cobra</name>
    <name type="synonym">Naja hannah</name>
    <dbReference type="NCBI Taxonomy" id="8665"/>
    <lineage>
        <taxon>Eukaryota</taxon>
        <taxon>Metazoa</taxon>
        <taxon>Chordata</taxon>
        <taxon>Craniata</taxon>
        <taxon>Vertebrata</taxon>
        <taxon>Euteleostomi</taxon>
        <taxon>Lepidosauria</taxon>
        <taxon>Squamata</taxon>
        <taxon>Bifurcata</taxon>
        <taxon>Unidentata</taxon>
        <taxon>Episquamata</taxon>
        <taxon>Toxicofera</taxon>
        <taxon>Serpentes</taxon>
        <taxon>Colubroidea</taxon>
        <taxon>Elapidae</taxon>
        <taxon>Elapinae</taxon>
        <taxon>Ophiophagus</taxon>
    </lineage>
</organism>
<gene>
    <name evidence="2" type="primary">Srst</name>
    <name evidence="2" type="ORF">L345_09934</name>
</gene>
<dbReference type="AlphaFoldDB" id="V8NRW9"/>
<feature type="non-terminal residue" evidence="2">
    <location>
        <position position="1"/>
    </location>
</feature>
<sequence>MRGCKVSEKTTEIKLYPWPPLQSGSCLTSETLKNVSLRTQTKNLGVLLATSKGKFETITSDFLACWGFDSFQRRRPNVPPSSVIVFSSLLFYVRLGHKPSQAFNQTKWLKGRKGRREGGREGGREREEGRKGKRKEGEREGGRKKEKERKEGRKERRERKRRRKEGRGGEEGGRKRKLKEGRERERRGRKEGMERKRNEGRGREGKGREGREEERKGGRKRERGRKEGRKGKGREGEEKRERGREGGRLEAFKKRLDNHWSEMVEGFLPKQGGLD</sequence>
<evidence type="ECO:0000256" key="1">
    <source>
        <dbReference type="SAM" id="MobiDB-lite"/>
    </source>
</evidence>
<dbReference type="EMBL" id="AZIM01002312">
    <property type="protein sequence ID" value="ETE64297.1"/>
    <property type="molecule type" value="Genomic_DNA"/>
</dbReference>
<feature type="region of interest" description="Disordered" evidence="1">
    <location>
        <begin position="104"/>
        <end position="250"/>
    </location>
</feature>
<protein>
    <submittedName>
        <fullName evidence="2">Octapeptide-repeat protein T2</fullName>
    </submittedName>
</protein>
<proteinExistence type="predicted"/>
<evidence type="ECO:0000313" key="3">
    <source>
        <dbReference type="Proteomes" id="UP000018936"/>
    </source>
</evidence>